<reference evidence="3 4" key="1">
    <citation type="journal article" date="2016" name="Front. Microbiol.">
        <title>Genome and transcriptome sequences reveal the specific parasitism of the nematophagous Purpureocillium lilacinum 36-1.</title>
        <authorList>
            <person name="Xie J."/>
            <person name="Li S."/>
            <person name="Mo C."/>
            <person name="Xiao X."/>
            <person name="Peng D."/>
            <person name="Wang G."/>
            <person name="Xiao Y."/>
        </authorList>
    </citation>
    <scope>NUCLEOTIDE SEQUENCE [LARGE SCALE GENOMIC DNA]</scope>
    <source>
        <strain evidence="3 4">36-1</strain>
    </source>
</reference>
<protein>
    <recommendedName>
        <fullName evidence="2">Protein kinase domain-containing protein</fullName>
    </recommendedName>
</protein>
<dbReference type="InterPro" id="IPR011009">
    <property type="entry name" value="Kinase-like_dom_sf"/>
</dbReference>
<dbReference type="InterPro" id="IPR000719">
    <property type="entry name" value="Prot_kinase_dom"/>
</dbReference>
<dbReference type="InterPro" id="IPR038305">
    <property type="entry name" value="HeLo_sf"/>
</dbReference>
<name>A0A2U3DZY4_PURLI</name>
<dbReference type="PANTHER" id="PTHR37542">
    <property type="entry name" value="HELO DOMAIN-CONTAINING PROTEIN-RELATED"/>
    <property type="match status" value="1"/>
</dbReference>
<evidence type="ECO:0000313" key="4">
    <source>
        <dbReference type="Proteomes" id="UP000245956"/>
    </source>
</evidence>
<sequence>MSRENRFARLCQNAASEMCPSRDGIPALHGHDHSSGDEKKGARNQAPGNAAKDVIASDMEGEMTSGYDVFEDAVNMPKECESLRLRLRLECTRLLDWADLVGLNDQNGHATFDKKLKANRATVLALLSEMKTLIGNLHGISLRSDDVLHPPGVAGRGSHTAKQLHLANTKEQLEDINTEQFRSMLESFGNQLGPQKKHGLMKGWRRVVDIGRGAADIAKQPGRLRWALRDHEAFRTYLGRLKELTDFLHGVLGEHQMSVLLEMTKETCMAMLQMSSSIDEMRELLKAVEIAAIQGGTEFETRAWLPLGDVVAGRVASGDASFSAVATPGRRQTLFAQLTRFRYTLASLQDGSQNSGLGRLRLQEEQLNSLTIDANATRAYRVPATFMDEIAWVEWKTYRTTRYQDACGAFQVGPNPTVRANLERLVAMLNVDDRPSQFRVPLCAGYFDDEINQRFGLVYQVPGGMPQSAEIMPLSELLVQESQPSLQRRISLAIELVTSMYYLHAVNWLHKGLSSRSVIVLLQGGTPDYSRPYISGFECSRPDEADLTTTAGPDSQDWAVYVHPDYQGIEKKKYRKTFDMYSLGIILLEIALWKPAEDIVGFSQSFAPQPEESAKTWENPGTPGIGVRLEEAHSAGERAESPGQGAYSKASLQDLKRIRTRLLADEPALLERVRAAMGDRYHDAVRACIGGLESLKLSPNADETSGVIATLLQQAYLRLVVDVLRGIRV</sequence>
<evidence type="ECO:0000259" key="2">
    <source>
        <dbReference type="PROSITE" id="PS50011"/>
    </source>
</evidence>
<evidence type="ECO:0000256" key="1">
    <source>
        <dbReference type="SAM" id="MobiDB-lite"/>
    </source>
</evidence>
<dbReference type="GO" id="GO:0005524">
    <property type="term" value="F:ATP binding"/>
    <property type="evidence" value="ECO:0007669"/>
    <property type="project" value="InterPro"/>
</dbReference>
<feature type="region of interest" description="Disordered" evidence="1">
    <location>
        <begin position="22"/>
        <end position="49"/>
    </location>
</feature>
<dbReference type="AlphaFoldDB" id="A0A2U3DZY4"/>
<gene>
    <name evidence="3" type="ORF">PCL_02718</name>
</gene>
<dbReference type="Gene3D" id="1.20.120.1020">
    <property type="entry name" value="Prion-inhibition and propagation, HeLo domain"/>
    <property type="match status" value="1"/>
</dbReference>
<dbReference type="Gene3D" id="1.10.510.10">
    <property type="entry name" value="Transferase(Phosphotransferase) domain 1"/>
    <property type="match status" value="1"/>
</dbReference>
<organism evidence="3 4">
    <name type="scientific">Purpureocillium lilacinum</name>
    <name type="common">Paecilomyces lilacinus</name>
    <dbReference type="NCBI Taxonomy" id="33203"/>
    <lineage>
        <taxon>Eukaryota</taxon>
        <taxon>Fungi</taxon>
        <taxon>Dikarya</taxon>
        <taxon>Ascomycota</taxon>
        <taxon>Pezizomycotina</taxon>
        <taxon>Sordariomycetes</taxon>
        <taxon>Hypocreomycetidae</taxon>
        <taxon>Hypocreales</taxon>
        <taxon>Ophiocordycipitaceae</taxon>
        <taxon>Purpureocillium</taxon>
    </lineage>
</organism>
<dbReference type="PANTHER" id="PTHR37542:SF1">
    <property type="entry name" value="PRION-INHIBITION AND PROPAGATION HELO DOMAIN-CONTAINING PROTEIN"/>
    <property type="match status" value="1"/>
</dbReference>
<feature type="compositionally biased region" description="Basic and acidic residues" evidence="1">
    <location>
        <begin position="29"/>
        <end position="41"/>
    </location>
</feature>
<dbReference type="GO" id="GO:0004672">
    <property type="term" value="F:protein kinase activity"/>
    <property type="evidence" value="ECO:0007669"/>
    <property type="project" value="InterPro"/>
</dbReference>
<feature type="domain" description="Protein kinase" evidence="2">
    <location>
        <begin position="311"/>
        <end position="685"/>
    </location>
</feature>
<dbReference type="SUPFAM" id="SSF56112">
    <property type="entry name" value="Protein kinase-like (PK-like)"/>
    <property type="match status" value="1"/>
</dbReference>
<dbReference type="Pfam" id="PF14479">
    <property type="entry name" value="HeLo"/>
    <property type="match status" value="1"/>
</dbReference>
<dbReference type="EMBL" id="LCWV01000017">
    <property type="protein sequence ID" value="PWI67797.1"/>
    <property type="molecule type" value="Genomic_DNA"/>
</dbReference>
<dbReference type="InterPro" id="IPR029498">
    <property type="entry name" value="HeLo_dom"/>
</dbReference>
<dbReference type="PROSITE" id="PS50011">
    <property type="entry name" value="PROTEIN_KINASE_DOM"/>
    <property type="match status" value="1"/>
</dbReference>
<evidence type="ECO:0000313" key="3">
    <source>
        <dbReference type="EMBL" id="PWI67797.1"/>
    </source>
</evidence>
<dbReference type="Proteomes" id="UP000245956">
    <property type="component" value="Unassembled WGS sequence"/>
</dbReference>
<comment type="caution">
    <text evidence="3">The sequence shown here is derived from an EMBL/GenBank/DDBJ whole genome shotgun (WGS) entry which is preliminary data.</text>
</comment>
<proteinExistence type="predicted"/>
<accession>A0A2U3DZY4</accession>